<dbReference type="SUPFAM" id="SSF49764">
    <property type="entry name" value="HSP20-like chaperones"/>
    <property type="match status" value="1"/>
</dbReference>
<accession>A0ABN8SEC5</accession>
<evidence type="ECO:0000256" key="1">
    <source>
        <dbReference type="PROSITE-ProRule" id="PRU00285"/>
    </source>
</evidence>
<name>A0ABN8SEC5_9CNID</name>
<evidence type="ECO:0000313" key="6">
    <source>
        <dbReference type="Proteomes" id="UP001159405"/>
    </source>
</evidence>
<evidence type="ECO:0000313" key="5">
    <source>
        <dbReference type="EMBL" id="CAH3189041.1"/>
    </source>
</evidence>
<gene>
    <name evidence="5" type="ORF">PLOB_00042106</name>
</gene>
<dbReference type="InterPro" id="IPR001436">
    <property type="entry name" value="Alpha-crystallin/sHSP_animal"/>
</dbReference>
<evidence type="ECO:0000256" key="2">
    <source>
        <dbReference type="RuleBase" id="RU003616"/>
    </source>
</evidence>
<reference evidence="5 6" key="1">
    <citation type="submission" date="2022-05" db="EMBL/GenBank/DDBJ databases">
        <authorList>
            <consortium name="Genoscope - CEA"/>
            <person name="William W."/>
        </authorList>
    </citation>
    <scope>NUCLEOTIDE SEQUENCE [LARGE SCALE GENOMIC DNA]</scope>
</reference>
<dbReference type="CDD" id="cd06526">
    <property type="entry name" value="metazoan_ACD"/>
    <property type="match status" value="1"/>
</dbReference>
<protein>
    <recommendedName>
        <fullName evidence="4">SHSP domain-containing protein</fullName>
    </recommendedName>
</protein>
<dbReference type="EMBL" id="CALNXK010000676">
    <property type="protein sequence ID" value="CAH3189041.1"/>
    <property type="molecule type" value="Genomic_DNA"/>
</dbReference>
<dbReference type="PROSITE" id="PS01031">
    <property type="entry name" value="SHSP"/>
    <property type="match status" value="1"/>
</dbReference>
<dbReference type="Gene3D" id="2.60.40.790">
    <property type="match status" value="1"/>
</dbReference>
<dbReference type="PRINTS" id="PR00299">
    <property type="entry name" value="ACRYSTALLIN"/>
</dbReference>
<feature type="non-terminal residue" evidence="5">
    <location>
        <position position="1"/>
    </location>
</feature>
<organism evidence="5 6">
    <name type="scientific">Porites lobata</name>
    <dbReference type="NCBI Taxonomy" id="104759"/>
    <lineage>
        <taxon>Eukaryota</taxon>
        <taxon>Metazoa</taxon>
        <taxon>Cnidaria</taxon>
        <taxon>Anthozoa</taxon>
        <taxon>Hexacorallia</taxon>
        <taxon>Scleractinia</taxon>
        <taxon>Fungiina</taxon>
        <taxon>Poritidae</taxon>
        <taxon>Porites</taxon>
    </lineage>
</organism>
<feature type="domain" description="SHSP" evidence="4">
    <location>
        <begin position="168"/>
        <end position="273"/>
    </location>
</feature>
<comment type="similarity">
    <text evidence="1 2">Belongs to the small heat shock protein (HSP20) family.</text>
</comment>
<feature type="region of interest" description="Disordered" evidence="3">
    <location>
        <begin position="156"/>
        <end position="182"/>
    </location>
</feature>
<dbReference type="Pfam" id="PF00011">
    <property type="entry name" value="HSP20"/>
    <property type="match status" value="1"/>
</dbReference>
<feature type="compositionally biased region" description="Basic and acidic residues" evidence="3">
    <location>
        <begin position="161"/>
        <end position="182"/>
    </location>
</feature>
<evidence type="ECO:0000259" key="4">
    <source>
        <dbReference type="PROSITE" id="PS01031"/>
    </source>
</evidence>
<comment type="caution">
    <text evidence="5">The sequence shown here is derived from an EMBL/GenBank/DDBJ whole genome shotgun (WGS) entry which is preliminary data.</text>
</comment>
<keyword evidence="6" id="KW-1185">Reference proteome</keyword>
<proteinExistence type="inferred from homology"/>
<dbReference type="Proteomes" id="UP001159405">
    <property type="component" value="Unassembled WGS sequence"/>
</dbReference>
<dbReference type="PANTHER" id="PTHR45640:SF26">
    <property type="entry name" value="RE23625P"/>
    <property type="match status" value="1"/>
</dbReference>
<dbReference type="PANTHER" id="PTHR45640">
    <property type="entry name" value="HEAT SHOCK PROTEIN HSP-12.2-RELATED"/>
    <property type="match status" value="1"/>
</dbReference>
<dbReference type="InterPro" id="IPR002068">
    <property type="entry name" value="A-crystallin/Hsp20_dom"/>
</dbReference>
<sequence length="274" mass="32526">LQQYNFVHEFRDMYKAYQDEQRNSTEVAAPRFLRLLTSNVRLKAAKKIARSKYRILHALHKLHKKKTRKTSEGTSLHIRFESFDNGVESIKMSFFPRIRMLLPAVHRIRNASYLWPNYDRYFPSLWESWYTPWYTKPRVGTSYTYIEFVETGRGRTKKKSCTNEKEPATKSEQKTQEELKEDHDTFKVSFDVSKFKPEEITIRSENGELVVEGKQEAKSDGYSTRHFVRSYSLPRNIDRDSFKSRLSKEGILSIEAKKLEKPEEKDFIKIETEN</sequence>
<evidence type="ECO:0000256" key="3">
    <source>
        <dbReference type="SAM" id="MobiDB-lite"/>
    </source>
</evidence>
<dbReference type="InterPro" id="IPR008978">
    <property type="entry name" value="HSP20-like_chaperone"/>
</dbReference>